<dbReference type="GeneID" id="54585514"/>
<evidence type="ECO:0000313" key="2">
    <source>
        <dbReference type="EMBL" id="KAF2246004.1"/>
    </source>
</evidence>
<feature type="transmembrane region" description="Helical" evidence="1">
    <location>
        <begin position="346"/>
        <end position="367"/>
    </location>
</feature>
<dbReference type="RefSeq" id="XP_033681008.1">
    <property type="nucleotide sequence ID" value="XM_033832184.1"/>
</dbReference>
<keyword evidence="1" id="KW-0812">Transmembrane</keyword>
<reference evidence="2" key="1">
    <citation type="journal article" date="2020" name="Stud. Mycol.">
        <title>101 Dothideomycetes genomes: a test case for predicting lifestyles and emergence of pathogens.</title>
        <authorList>
            <person name="Haridas S."/>
            <person name="Albert R."/>
            <person name="Binder M."/>
            <person name="Bloem J."/>
            <person name="Labutti K."/>
            <person name="Salamov A."/>
            <person name="Andreopoulos B."/>
            <person name="Baker S."/>
            <person name="Barry K."/>
            <person name="Bills G."/>
            <person name="Bluhm B."/>
            <person name="Cannon C."/>
            <person name="Castanera R."/>
            <person name="Culley D."/>
            <person name="Daum C."/>
            <person name="Ezra D."/>
            <person name="Gonzalez J."/>
            <person name="Henrissat B."/>
            <person name="Kuo A."/>
            <person name="Liang C."/>
            <person name="Lipzen A."/>
            <person name="Lutzoni F."/>
            <person name="Magnuson J."/>
            <person name="Mondo S."/>
            <person name="Nolan M."/>
            <person name="Ohm R."/>
            <person name="Pangilinan J."/>
            <person name="Park H.-J."/>
            <person name="Ramirez L."/>
            <person name="Alfaro M."/>
            <person name="Sun H."/>
            <person name="Tritt A."/>
            <person name="Yoshinaga Y."/>
            <person name="Zwiers L.-H."/>
            <person name="Turgeon B."/>
            <person name="Goodwin S."/>
            <person name="Spatafora J."/>
            <person name="Crous P."/>
            <person name="Grigoriev I."/>
        </authorList>
    </citation>
    <scope>NUCLEOTIDE SEQUENCE</scope>
    <source>
        <strain evidence="2">CBS 122368</strain>
    </source>
</reference>
<proteinExistence type="predicted"/>
<keyword evidence="1" id="KW-0472">Membrane</keyword>
<name>A0A6A6I633_9PLEO</name>
<evidence type="ECO:0000313" key="3">
    <source>
        <dbReference type="Proteomes" id="UP000800094"/>
    </source>
</evidence>
<protein>
    <submittedName>
        <fullName evidence="2">Uncharacterized protein</fullName>
    </submittedName>
</protein>
<dbReference type="OrthoDB" id="1046782at2759"/>
<dbReference type="Proteomes" id="UP000800094">
    <property type="component" value="Unassembled WGS sequence"/>
</dbReference>
<sequence>MGPIPMKRALFEKMAPYARIPKIYPEMLFRNTAMRAKTYPQTPDSQLQTSPEAVRDEYLSFIIQSIPRAERGVSVGASFTYHFKSRHMYTFMHGLEHERYRLFSEVLEQGAARTTLFLIPAYLVQFNLVSRQDSLNYWHRRIKDCEKTMGVRDDHPVAVDVTQLNFVELSKRVQSITTNMAYMAWTCTNTTRQIEFLDEVAEQYYLQAIKNGVMEEEASRVRCTLIDTHAHLRSWNTGLQDRAEYLSKRGQSLVQTMSHKVYSGIAQRDSSLAHEIGIATSRDSAVMRVIAAITMLFLPATFTAVSACSSACAKVPISDMRQTFFSTSFFDFNVDPSKHVYSTWLWLYWVVTLVLTTVVMAVAFLWWRRKENEMAERSRENRQLTNCEKSC</sequence>
<keyword evidence="3" id="KW-1185">Reference proteome</keyword>
<dbReference type="EMBL" id="ML987199">
    <property type="protein sequence ID" value="KAF2246004.1"/>
    <property type="molecule type" value="Genomic_DNA"/>
</dbReference>
<evidence type="ECO:0000256" key="1">
    <source>
        <dbReference type="SAM" id="Phobius"/>
    </source>
</evidence>
<feature type="transmembrane region" description="Helical" evidence="1">
    <location>
        <begin position="289"/>
        <end position="317"/>
    </location>
</feature>
<accession>A0A6A6I633</accession>
<gene>
    <name evidence="2" type="ORF">BU26DRAFT_552995</name>
</gene>
<organism evidence="2 3">
    <name type="scientific">Trematosphaeria pertusa</name>
    <dbReference type="NCBI Taxonomy" id="390896"/>
    <lineage>
        <taxon>Eukaryota</taxon>
        <taxon>Fungi</taxon>
        <taxon>Dikarya</taxon>
        <taxon>Ascomycota</taxon>
        <taxon>Pezizomycotina</taxon>
        <taxon>Dothideomycetes</taxon>
        <taxon>Pleosporomycetidae</taxon>
        <taxon>Pleosporales</taxon>
        <taxon>Massarineae</taxon>
        <taxon>Trematosphaeriaceae</taxon>
        <taxon>Trematosphaeria</taxon>
    </lineage>
</organism>
<dbReference type="AlphaFoldDB" id="A0A6A6I633"/>
<keyword evidence="1" id="KW-1133">Transmembrane helix</keyword>